<dbReference type="AlphaFoldDB" id="A0A834SBY5"/>
<keyword evidence="3" id="KW-1185">Reference proteome</keyword>
<name>A0A834SBY5_9FABA</name>
<sequence length="52" mass="6034">MKGITKYLVSTLGQEQGQRDQKTANSYRAIERPNQQPELYDYMDRKQTAGII</sequence>
<evidence type="ECO:0000313" key="3">
    <source>
        <dbReference type="Proteomes" id="UP000634136"/>
    </source>
</evidence>
<feature type="compositionally biased region" description="Basic and acidic residues" evidence="1">
    <location>
        <begin position="42"/>
        <end position="52"/>
    </location>
</feature>
<evidence type="ECO:0000256" key="1">
    <source>
        <dbReference type="SAM" id="MobiDB-lite"/>
    </source>
</evidence>
<dbReference type="Proteomes" id="UP000634136">
    <property type="component" value="Unassembled WGS sequence"/>
</dbReference>
<feature type="region of interest" description="Disordered" evidence="1">
    <location>
        <begin position="31"/>
        <end position="52"/>
    </location>
</feature>
<accession>A0A834SBY5</accession>
<gene>
    <name evidence="2" type="ORF">G2W53_045042</name>
</gene>
<protein>
    <submittedName>
        <fullName evidence="2">Photosystem II CP47 reaction center protein</fullName>
    </submittedName>
</protein>
<comment type="caution">
    <text evidence="2">The sequence shown here is derived from an EMBL/GenBank/DDBJ whole genome shotgun (WGS) entry which is preliminary data.</text>
</comment>
<dbReference type="EMBL" id="JAAIUW010000340">
    <property type="protein sequence ID" value="KAF7800543.1"/>
    <property type="molecule type" value="Genomic_DNA"/>
</dbReference>
<reference evidence="2" key="1">
    <citation type="submission" date="2020-09" db="EMBL/GenBank/DDBJ databases">
        <title>Genome-Enabled Discovery of Anthraquinone Biosynthesis in Senna tora.</title>
        <authorList>
            <person name="Kang S.-H."/>
            <person name="Pandey R.P."/>
            <person name="Lee C.-M."/>
            <person name="Sim J.-S."/>
            <person name="Jeong J.-T."/>
            <person name="Choi B.-S."/>
            <person name="Jung M."/>
            <person name="Ginzburg D."/>
            <person name="Zhao K."/>
            <person name="Won S.Y."/>
            <person name="Oh T.-J."/>
            <person name="Yu Y."/>
            <person name="Kim N.-H."/>
            <person name="Lee O.R."/>
            <person name="Lee T.-H."/>
            <person name="Bashyal P."/>
            <person name="Kim T.-S."/>
            <person name="Lee W.-H."/>
            <person name="Kawkins C."/>
            <person name="Kim C.-K."/>
            <person name="Kim J.S."/>
            <person name="Ahn B.O."/>
            <person name="Rhee S.Y."/>
            <person name="Sohng J.K."/>
        </authorList>
    </citation>
    <scope>NUCLEOTIDE SEQUENCE</scope>
    <source>
        <tissue evidence="2">Leaf</tissue>
    </source>
</reference>
<proteinExistence type="predicted"/>
<organism evidence="2 3">
    <name type="scientific">Senna tora</name>
    <dbReference type="NCBI Taxonomy" id="362788"/>
    <lineage>
        <taxon>Eukaryota</taxon>
        <taxon>Viridiplantae</taxon>
        <taxon>Streptophyta</taxon>
        <taxon>Embryophyta</taxon>
        <taxon>Tracheophyta</taxon>
        <taxon>Spermatophyta</taxon>
        <taxon>Magnoliopsida</taxon>
        <taxon>eudicotyledons</taxon>
        <taxon>Gunneridae</taxon>
        <taxon>Pentapetalae</taxon>
        <taxon>rosids</taxon>
        <taxon>fabids</taxon>
        <taxon>Fabales</taxon>
        <taxon>Fabaceae</taxon>
        <taxon>Caesalpinioideae</taxon>
        <taxon>Cassia clade</taxon>
        <taxon>Senna</taxon>
    </lineage>
</organism>
<evidence type="ECO:0000313" key="2">
    <source>
        <dbReference type="EMBL" id="KAF7800543.1"/>
    </source>
</evidence>